<accession>A0ABQ2Z5D0</accession>
<proteinExistence type="inferred from homology"/>
<dbReference type="RefSeq" id="WP_190024755.1">
    <property type="nucleotide sequence ID" value="NZ_BMUT01000015.1"/>
</dbReference>
<dbReference type="SUPFAM" id="SSF53850">
    <property type="entry name" value="Periplasmic binding protein-like II"/>
    <property type="match status" value="1"/>
</dbReference>
<dbReference type="Pfam" id="PF00126">
    <property type="entry name" value="HTH_1"/>
    <property type="match status" value="1"/>
</dbReference>
<dbReference type="Gene3D" id="3.40.190.10">
    <property type="entry name" value="Periplasmic binding protein-like II"/>
    <property type="match status" value="2"/>
</dbReference>
<dbReference type="InterPro" id="IPR050389">
    <property type="entry name" value="LysR-type_TF"/>
</dbReference>
<dbReference type="PANTHER" id="PTHR30118:SF15">
    <property type="entry name" value="TRANSCRIPTIONAL REGULATORY PROTEIN"/>
    <property type="match status" value="1"/>
</dbReference>
<gene>
    <name evidence="6" type="ORF">GCM10010324_58570</name>
</gene>
<dbReference type="InterPro" id="IPR005119">
    <property type="entry name" value="LysR_subst-bd"/>
</dbReference>
<protein>
    <submittedName>
        <fullName evidence="6">LysR family transcriptional regulator</fullName>
    </submittedName>
</protein>
<dbReference type="InterPro" id="IPR036388">
    <property type="entry name" value="WH-like_DNA-bd_sf"/>
</dbReference>
<dbReference type="InterPro" id="IPR000847">
    <property type="entry name" value="LysR_HTH_N"/>
</dbReference>
<dbReference type="Proteomes" id="UP000659223">
    <property type="component" value="Unassembled WGS sequence"/>
</dbReference>
<name>A0ABQ2Z5D0_9ACTN</name>
<dbReference type="InterPro" id="IPR036390">
    <property type="entry name" value="WH_DNA-bd_sf"/>
</dbReference>
<dbReference type="EMBL" id="BMUT01000015">
    <property type="protein sequence ID" value="GGY03913.1"/>
    <property type="molecule type" value="Genomic_DNA"/>
</dbReference>
<comment type="caution">
    <text evidence="6">The sequence shown here is derived from an EMBL/GenBank/DDBJ whole genome shotgun (WGS) entry which is preliminary data.</text>
</comment>
<feature type="domain" description="HTH lysR-type" evidence="5">
    <location>
        <begin position="22"/>
        <end position="79"/>
    </location>
</feature>
<evidence type="ECO:0000256" key="3">
    <source>
        <dbReference type="ARBA" id="ARBA00023125"/>
    </source>
</evidence>
<reference evidence="7" key="1">
    <citation type="journal article" date="2019" name="Int. J. Syst. Evol. Microbiol.">
        <title>The Global Catalogue of Microorganisms (GCM) 10K type strain sequencing project: providing services to taxonomists for standard genome sequencing and annotation.</title>
        <authorList>
            <consortium name="The Broad Institute Genomics Platform"/>
            <consortium name="The Broad Institute Genome Sequencing Center for Infectious Disease"/>
            <person name="Wu L."/>
            <person name="Ma J."/>
        </authorList>
    </citation>
    <scope>NUCLEOTIDE SEQUENCE [LARGE SCALE GENOMIC DNA]</scope>
    <source>
        <strain evidence="7">JCM 4586</strain>
    </source>
</reference>
<sequence length="323" mass="34312">MRKDADERPPLTASPTDRLARIDLNLLVALDALLAEESVTAAAERLCLSGPAMSRTLGRIRRALGDPVLVRAGRHMVPTPRALAMRADVRRVLADARSLFAPAAPADPATLERAFTLSAHDSNVLAFGAPLIGRAAREAPGVTLRFLAEGASGVPSLRDGPLDLEIGVIDRNEPEIRVELITTDRMVGVARPGHPLLDGPVTLRRYAAASHVLDSRRGRLSGPVDEALAAHGLRRRVVATAPTLASALFVVAGSDTVGLVSERIGRPAADALGLVTFEIPLALPPLEVAMAWHPRHEADSGHRWLRGIVRDTISATAPGRPKP</sequence>
<keyword evidence="3" id="KW-0238">DNA-binding</keyword>
<evidence type="ECO:0000256" key="1">
    <source>
        <dbReference type="ARBA" id="ARBA00009437"/>
    </source>
</evidence>
<dbReference type="PROSITE" id="PS50931">
    <property type="entry name" value="HTH_LYSR"/>
    <property type="match status" value="1"/>
</dbReference>
<evidence type="ECO:0000256" key="4">
    <source>
        <dbReference type="ARBA" id="ARBA00023163"/>
    </source>
</evidence>
<keyword evidence="4" id="KW-0804">Transcription</keyword>
<keyword evidence="7" id="KW-1185">Reference proteome</keyword>
<evidence type="ECO:0000313" key="7">
    <source>
        <dbReference type="Proteomes" id="UP000659223"/>
    </source>
</evidence>
<evidence type="ECO:0000313" key="6">
    <source>
        <dbReference type="EMBL" id="GGY03913.1"/>
    </source>
</evidence>
<dbReference type="Pfam" id="PF03466">
    <property type="entry name" value="LysR_substrate"/>
    <property type="match status" value="1"/>
</dbReference>
<dbReference type="CDD" id="cd08460">
    <property type="entry name" value="PBP2_DntR_like_1"/>
    <property type="match status" value="1"/>
</dbReference>
<organism evidence="6 7">
    <name type="scientific">Streptomyces hiroshimensis</name>
    <dbReference type="NCBI Taxonomy" id="66424"/>
    <lineage>
        <taxon>Bacteria</taxon>
        <taxon>Bacillati</taxon>
        <taxon>Actinomycetota</taxon>
        <taxon>Actinomycetes</taxon>
        <taxon>Kitasatosporales</taxon>
        <taxon>Streptomycetaceae</taxon>
        <taxon>Streptomyces</taxon>
    </lineage>
</organism>
<dbReference type="Gene3D" id="1.10.10.10">
    <property type="entry name" value="Winged helix-like DNA-binding domain superfamily/Winged helix DNA-binding domain"/>
    <property type="match status" value="1"/>
</dbReference>
<dbReference type="SUPFAM" id="SSF46785">
    <property type="entry name" value="Winged helix' DNA-binding domain"/>
    <property type="match status" value="1"/>
</dbReference>
<evidence type="ECO:0000256" key="2">
    <source>
        <dbReference type="ARBA" id="ARBA00023015"/>
    </source>
</evidence>
<comment type="similarity">
    <text evidence="1">Belongs to the LysR transcriptional regulatory family.</text>
</comment>
<dbReference type="PANTHER" id="PTHR30118">
    <property type="entry name" value="HTH-TYPE TRANSCRIPTIONAL REGULATOR LEUO-RELATED"/>
    <property type="match status" value="1"/>
</dbReference>
<keyword evidence="2" id="KW-0805">Transcription regulation</keyword>
<evidence type="ECO:0000259" key="5">
    <source>
        <dbReference type="PROSITE" id="PS50931"/>
    </source>
</evidence>